<dbReference type="EMBL" id="CP034184">
    <property type="protein sequence ID" value="AZI44285.1"/>
    <property type="molecule type" value="Genomic_DNA"/>
</dbReference>
<dbReference type="AlphaFoldDB" id="A0A3G8YH52"/>
<dbReference type="Proteomes" id="UP000276417">
    <property type="component" value="Chromosome 2"/>
</dbReference>
<dbReference type="KEGG" id="dph:EHF33_15455"/>
<organism evidence="1 2">
    <name type="scientific">Deinococcus psychrotolerans</name>
    <dbReference type="NCBI Taxonomy" id="2489213"/>
    <lineage>
        <taxon>Bacteria</taxon>
        <taxon>Thermotogati</taxon>
        <taxon>Deinococcota</taxon>
        <taxon>Deinococci</taxon>
        <taxon>Deinococcales</taxon>
        <taxon>Deinococcaceae</taxon>
        <taxon>Deinococcus</taxon>
    </lineage>
</organism>
<keyword evidence="2" id="KW-1185">Reference proteome</keyword>
<evidence type="ECO:0000313" key="1">
    <source>
        <dbReference type="EMBL" id="AZI44285.1"/>
    </source>
</evidence>
<sequence length="189" mass="20399">MPRSGFQEVTAVMAALPYLPVGWFLKTVVVDAQVEELRAVLCVMYPKVIVVQVLRNSTAEHARADTLAREARYAISPPRPAVSSVQSPGVAVLTMSSVDQEAPVFAVAFWFEGKVQTVVDSVARQQTRTLTSRVLRAASQQVIPAGYALVLAQDANRRSVDPEWGASGPQLATLRRAAAAAMKAQLALR</sequence>
<gene>
    <name evidence="1" type="ORF">EHF33_15455</name>
</gene>
<name>A0A3G8YH52_9DEIO</name>
<accession>A0A3G8YH52</accession>
<proteinExistence type="predicted"/>
<dbReference type="RefSeq" id="WP_124873778.1">
    <property type="nucleotide sequence ID" value="NZ_CP034184.1"/>
</dbReference>
<dbReference type="OrthoDB" id="9822256at2"/>
<protein>
    <submittedName>
        <fullName evidence="1">Uncharacterized protein</fullName>
    </submittedName>
</protein>
<reference evidence="1 2" key="1">
    <citation type="submission" date="2018-11" db="EMBL/GenBank/DDBJ databases">
        <title>Deinococcus shelandsis sp. nov., isolated from South Shetland Islands soil of Antarctica.</title>
        <authorList>
            <person name="Tian J."/>
        </authorList>
    </citation>
    <scope>NUCLEOTIDE SEQUENCE [LARGE SCALE GENOMIC DNA]</scope>
    <source>
        <strain evidence="1 2">S14-83T</strain>
    </source>
</reference>
<evidence type="ECO:0000313" key="2">
    <source>
        <dbReference type="Proteomes" id="UP000276417"/>
    </source>
</evidence>